<feature type="transmembrane region" description="Helical" evidence="1">
    <location>
        <begin position="20"/>
        <end position="36"/>
    </location>
</feature>
<keyword evidence="3" id="KW-0645">Protease</keyword>
<keyword evidence="1" id="KW-0472">Membrane</keyword>
<gene>
    <name evidence="3" type="ORF">H6P80_15395</name>
</gene>
<evidence type="ECO:0000313" key="3">
    <source>
        <dbReference type="EMBL" id="MBC2779008.1"/>
    </source>
</evidence>
<evidence type="ECO:0000313" key="4">
    <source>
        <dbReference type="Proteomes" id="UP000564378"/>
    </source>
</evidence>
<feature type="transmembrane region" description="Helical" evidence="1">
    <location>
        <begin position="202"/>
        <end position="222"/>
    </location>
</feature>
<accession>A0A842HXV6</accession>
<comment type="caution">
    <text evidence="3">The sequence shown here is derived from an EMBL/GenBank/DDBJ whole genome shotgun (WGS) entry which is preliminary data.</text>
</comment>
<dbReference type="RefSeq" id="WP_185802304.1">
    <property type="nucleotide sequence ID" value="NZ_JACJVJ010000003.1"/>
</dbReference>
<dbReference type="GO" id="GO:0008237">
    <property type="term" value="F:metallopeptidase activity"/>
    <property type="evidence" value="ECO:0007669"/>
    <property type="project" value="UniProtKB-KW"/>
</dbReference>
<dbReference type="GO" id="GO:0004175">
    <property type="term" value="F:endopeptidase activity"/>
    <property type="evidence" value="ECO:0007669"/>
    <property type="project" value="UniProtKB-ARBA"/>
</dbReference>
<dbReference type="GO" id="GO:0080120">
    <property type="term" value="P:CAAX-box protein maturation"/>
    <property type="evidence" value="ECO:0007669"/>
    <property type="project" value="UniProtKB-ARBA"/>
</dbReference>
<dbReference type="Pfam" id="PF02517">
    <property type="entry name" value="Rce1-like"/>
    <property type="match status" value="1"/>
</dbReference>
<keyword evidence="1" id="KW-1133">Transmembrane helix</keyword>
<dbReference type="Proteomes" id="UP000564378">
    <property type="component" value="Unassembled WGS sequence"/>
</dbReference>
<protein>
    <submittedName>
        <fullName evidence="3">CPBP family intramembrane metalloprotease</fullName>
    </submittedName>
</protein>
<sequence>MTDSVSKQPFFAITGFRFRLWPILLAAVLMQGILVTGRESARALLKAGPDVLYVGWIYLAFALFLQAVLAFAGILVMRRLLPEADDHVRWPPEKSYAGLALLIGIGMGLAMLIADYWPALIAGHAPAAGYDIAPVPAAGMLAALLCTGFAEETLFRGLLVGMLVILVPGRMRIGGLDLPIAAYIVALLFGLAHWESFLVNPLHLAIAQQLYAFIWGLIYVWLMERSQSLVAPIIAHGVGNFTEVGIVMAMMATMPPMAP</sequence>
<feature type="transmembrane region" description="Helical" evidence="1">
    <location>
        <begin position="137"/>
        <end position="166"/>
    </location>
</feature>
<feature type="transmembrane region" description="Helical" evidence="1">
    <location>
        <begin position="178"/>
        <end position="196"/>
    </location>
</feature>
<dbReference type="InterPro" id="IPR052710">
    <property type="entry name" value="CAAX_protease"/>
</dbReference>
<dbReference type="AlphaFoldDB" id="A0A842HXV6"/>
<dbReference type="PANTHER" id="PTHR36435">
    <property type="entry name" value="SLR1288 PROTEIN"/>
    <property type="match status" value="1"/>
</dbReference>
<reference evidence="3 4" key="1">
    <citation type="submission" date="2020-08" db="EMBL/GenBank/DDBJ databases">
        <title>Draft genome sequence of Parasphingopyxis sp. GrpM-11.</title>
        <authorList>
            <person name="Oh J."/>
            <person name="Roh D.-H."/>
        </authorList>
    </citation>
    <scope>NUCLEOTIDE SEQUENCE [LARGE SCALE GENOMIC DNA]</scope>
    <source>
        <strain evidence="3 4">GrpM-11</strain>
    </source>
</reference>
<organism evidence="3 4">
    <name type="scientific">Parasphingopyxis marina</name>
    <dbReference type="NCBI Taxonomy" id="2761622"/>
    <lineage>
        <taxon>Bacteria</taxon>
        <taxon>Pseudomonadati</taxon>
        <taxon>Pseudomonadota</taxon>
        <taxon>Alphaproteobacteria</taxon>
        <taxon>Sphingomonadales</taxon>
        <taxon>Sphingomonadaceae</taxon>
        <taxon>Parasphingopyxis</taxon>
    </lineage>
</organism>
<proteinExistence type="predicted"/>
<feature type="transmembrane region" description="Helical" evidence="1">
    <location>
        <begin position="229"/>
        <end position="252"/>
    </location>
</feature>
<feature type="transmembrane region" description="Helical" evidence="1">
    <location>
        <begin position="96"/>
        <end position="117"/>
    </location>
</feature>
<keyword evidence="3" id="KW-0482">Metalloprotease</keyword>
<dbReference type="EMBL" id="JACJVJ010000003">
    <property type="protein sequence ID" value="MBC2779008.1"/>
    <property type="molecule type" value="Genomic_DNA"/>
</dbReference>
<evidence type="ECO:0000259" key="2">
    <source>
        <dbReference type="Pfam" id="PF02517"/>
    </source>
</evidence>
<dbReference type="GO" id="GO:0006508">
    <property type="term" value="P:proteolysis"/>
    <property type="evidence" value="ECO:0007669"/>
    <property type="project" value="UniProtKB-KW"/>
</dbReference>
<feature type="domain" description="CAAX prenyl protease 2/Lysostaphin resistance protein A-like" evidence="2">
    <location>
        <begin position="137"/>
        <end position="241"/>
    </location>
</feature>
<keyword evidence="3" id="KW-0378">Hydrolase</keyword>
<evidence type="ECO:0000256" key="1">
    <source>
        <dbReference type="SAM" id="Phobius"/>
    </source>
</evidence>
<feature type="transmembrane region" description="Helical" evidence="1">
    <location>
        <begin position="56"/>
        <end position="76"/>
    </location>
</feature>
<keyword evidence="4" id="KW-1185">Reference proteome</keyword>
<dbReference type="PANTHER" id="PTHR36435:SF1">
    <property type="entry name" value="CAAX AMINO TERMINAL PROTEASE FAMILY PROTEIN"/>
    <property type="match status" value="1"/>
</dbReference>
<keyword evidence="1" id="KW-0812">Transmembrane</keyword>
<name>A0A842HXV6_9SPHN</name>
<dbReference type="InterPro" id="IPR003675">
    <property type="entry name" value="Rce1/LyrA-like_dom"/>
</dbReference>